<reference evidence="2" key="1">
    <citation type="journal article" date="2005" name="BMC Biol.">
        <title>The sequence of rice chromosomes 11 and 12, rich in disease resistance genes and recent gene duplications.</title>
        <authorList>
            <consortium name="The rice chromosomes 11 and 12 sequencing consortia"/>
        </authorList>
    </citation>
    <scope>NUCLEOTIDE SEQUENCE [LARGE SCALE GENOMIC DNA]</scope>
</reference>
<dbReference type="EMBL" id="DP000010">
    <property type="protein sequence ID" value="ABA94196.1"/>
    <property type="molecule type" value="Genomic_DNA"/>
</dbReference>
<reference evidence="2" key="3">
    <citation type="submission" date="2006-01" db="EMBL/GenBank/DDBJ databases">
        <authorList>
            <person name="Buell R."/>
        </authorList>
    </citation>
    <scope>NUCLEOTIDE SEQUENCE</scope>
</reference>
<reference evidence="2" key="2">
    <citation type="submission" date="2005-04" db="EMBL/GenBank/DDBJ databases">
        <authorList>
            <person name="Buell C.R."/>
            <person name="Wing R.A."/>
            <person name="McCombie W.A."/>
            <person name="Ouyang S."/>
        </authorList>
    </citation>
    <scope>NUCLEOTIDE SEQUENCE</scope>
</reference>
<evidence type="ECO:0000256" key="1">
    <source>
        <dbReference type="SAM" id="MobiDB-lite"/>
    </source>
</evidence>
<sequence>MVMECALEAGAEPCRLLRTRRAGGRGTRLRICNYRFSEAVDCLGQLLAEAAFEKSCSWDKLPQTGPKLVDGDFGGDDAVRTSAASDFAEDNMEGEACGHRQEPIHPGGGNFSARRGKGRG</sequence>
<gene>
    <name evidence="2" type="ordered locus">LOC_Os11g34170</name>
</gene>
<protein>
    <submittedName>
        <fullName evidence="2">Uncharacterized protein</fullName>
    </submittedName>
</protein>
<name>Q2R2Z5_ORYSJ</name>
<evidence type="ECO:0000313" key="2">
    <source>
        <dbReference type="EMBL" id="ABA94196.1"/>
    </source>
</evidence>
<proteinExistence type="predicted"/>
<organism evidence="2">
    <name type="scientific">Oryza sativa subsp. japonica</name>
    <name type="common">Rice</name>
    <dbReference type="NCBI Taxonomy" id="39947"/>
    <lineage>
        <taxon>Eukaryota</taxon>
        <taxon>Viridiplantae</taxon>
        <taxon>Streptophyta</taxon>
        <taxon>Embryophyta</taxon>
        <taxon>Tracheophyta</taxon>
        <taxon>Spermatophyta</taxon>
        <taxon>Magnoliopsida</taxon>
        <taxon>Liliopsida</taxon>
        <taxon>Poales</taxon>
        <taxon>Poaceae</taxon>
        <taxon>BOP clade</taxon>
        <taxon>Oryzoideae</taxon>
        <taxon>Oryzeae</taxon>
        <taxon>Oryzinae</taxon>
        <taxon>Oryza</taxon>
        <taxon>Oryza sativa</taxon>
    </lineage>
</organism>
<dbReference type="AlphaFoldDB" id="Q2R2Z5"/>
<feature type="region of interest" description="Disordered" evidence="1">
    <location>
        <begin position="90"/>
        <end position="120"/>
    </location>
</feature>
<accession>Q2R2Z5</accession>